<dbReference type="RefSeq" id="WP_093429146.1">
    <property type="nucleotide sequence ID" value="NZ_FOMJ01000011.1"/>
</dbReference>
<reference evidence="1 2" key="1">
    <citation type="submission" date="2016-10" db="EMBL/GenBank/DDBJ databases">
        <authorList>
            <person name="de Groot N.N."/>
        </authorList>
    </citation>
    <scope>NUCLEOTIDE SEQUENCE [LARGE SCALE GENOMIC DNA]</scope>
    <source>
        <strain evidence="1 2">HL3</strain>
    </source>
</reference>
<sequence length="78" mass="8847">MSLEERITALEADLDQVGLGGLGRHLDALEEKRALFHPEALAYLERARGEWGMGQVEQVRNSLREVVDAYRRLHFGCP</sequence>
<dbReference type="STRING" id="1123397.SAMN05660831_02539"/>
<accession>A0A1I1W0Y3</accession>
<gene>
    <name evidence="1" type="ORF">SAMN05660831_02539</name>
</gene>
<proteinExistence type="predicted"/>
<keyword evidence="2" id="KW-1185">Reference proteome</keyword>
<evidence type="ECO:0000313" key="2">
    <source>
        <dbReference type="Proteomes" id="UP000198611"/>
    </source>
</evidence>
<dbReference type="AlphaFoldDB" id="A0A1I1W0Y3"/>
<name>A0A1I1W0Y3_9GAMM</name>
<protein>
    <submittedName>
        <fullName evidence="1">Uncharacterized protein</fullName>
    </submittedName>
</protein>
<organism evidence="1 2">
    <name type="scientific">Thiohalospira halophila DSM 15071</name>
    <dbReference type="NCBI Taxonomy" id="1123397"/>
    <lineage>
        <taxon>Bacteria</taxon>
        <taxon>Pseudomonadati</taxon>
        <taxon>Pseudomonadota</taxon>
        <taxon>Gammaproteobacteria</taxon>
        <taxon>Thiohalospirales</taxon>
        <taxon>Thiohalospiraceae</taxon>
        <taxon>Thiohalospira</taxon>
    </lineage>
</organism>
<dbReference type="Proteomes" id="UP000198611">
    <property type="component" value="Unassembled WGS sequence"/>
</dbReference>
<dbReference type="EMBL" id="FOMJ01000011">
    <property type="protein sequence ID" value="SFD88669.1"/>
    <property type="molecule type" value="Genomic_DNA"/>
</dbReference>
<evidence type="ECO:0000313" key="1">
    <source>
        <dbReference type="EMBL" id="SFD88669.1"/>
    </source>
</evidence>